<dbReference type="GO" id="GO:0008233">
    <property type="term" value="F:peptidase activity"/>
    <property type="evidence" value="ECO:0007669"/>
    <property type="project" value="UniProtKB-KW"/>
</dbReference>
<keyword evidence="2" id="KW-0645">Protease</keyword>
<name>A0A4R2L7T1_9FIRM</name>
<dbReference type="OrthoDB" id="6003696at2"/>
<protein>
    <submittedName>
        <fullName evidence="2">Putative intracellular protease/amidase</fullName>
    </submittedName>
</protein>
<dbReference type="InterPro" id="IPR002818">
    <property type="entry name" value="DJ-1/PfpI"/>
</dbReference>
<evidence type="ECO:0000313" key="3">
    <source>
        <dbReference type="Proteomes" id="UP000295711"/>
    </source>
</evidence>
<accession>A0A4R2L7T1</accession>
<dbReference type="PANTHER" id="PTHR48094:SF19">
    <property type="entry name" value="DJ-1_PFPI DOMAIN-CONTAINING PROTEIN"/>
    <property type="match status" value="1"/>
</dbReference>
<feature type="domain" description="DJ-1/PfpI" evidence="1">
    <location>
        <begin position="3"/>
        <end position="168"/>
    </location>
</feature>
<dbReference type="InterPro" id="IPR050325">
    <property type="entry name" value="Prot/Nucl_acid_deglycase"/>
</dbReference>
<proteinExistence type="predicted"/>
<dbReference type="EMBL" id="SLXA01000012">
    <property type="protein sequence ID" value="TCO83569.1"/>
    <property type="molecule type" value="Genomic_DNA"/>
</dbReference>
<dbReference type="SUPFAM" id="SSF52317">
    <property type="entry name" value="Class I glutamine amidotransferase-like"/>
    <property type="match status" value="1"/>
</dbReference>
<dbReference type="Pfam" id="PF01965">
    <property type="entry name" value="DJ-1_PfpI"/>
    <property type="match status" value="1"/>
</dbReference>
<evidence type="ECO:0000313" key="2">
    <source>
        <dbReference type="EMBL" id="TCO83569.1"/>
    </source>
</evidence>
<dbReference type="Gene3D" id="3.40.50.880">
    <property type="match status" value="1"/>
</dbReference>
<sequence length="208" mass="22902">MTTVYVYVMNTMADWEIGYCLAELHSKRFFRKDAGEISVKTVSLSKEPVKSMGGLAIVPDLTIKDVQANKENVLILPGADSWSESENFRILEIAKRFLEAGGLVAAICGATVALANIGLLDDKKHTSNGAGFLNMFCPEYKGTDNYIDKPAVRDGNLITAAATGALDMDRLILEYMDVFGADTLEHWYAYFSTGNANEFFAMMQSLQK</sequence>
<dbReference type="AlphaFoldDB" id="A0A4R2L7T1"/>
<dbReference type="GO" id="GO:0006508">
    <property type="term" value="P:proteolysis"/>
    <property type="evidence" value="ECO:0007669"/>
    <property type="project" value="UniProtKB-KW"/>
</dbReference>
<dbReference type="InterPro" id="IPR029062">
    <property type="entry name" value="Class_I_gatase-like"/>
</dbReference>
<dbReference type="GO" id="GO:0005737">
    <property type="term" value="C:cytoplasm"/>
    <property type="evidence" value="ECO:0007669"/>
    <property type="project" value="TreeGrafter"/>
</dbReference>
<evidence type="ECO:0000259" key="1">
    <source>
        <dbReference type="Pfam" id="PF01965"/>
    </source>
</evidence>
<reference evidence="2 3" key="1">
    <citation type="submission" date="2019-03" db="EMBL/GenBank/DDBJ databases">
        <title>Genomic Encyclopedia of Type Strains, Phase IV (KMG-IV): sequencing the most valuable type-strain genomes for metagenomic binning, comparative biology and taxonomic classification.</title>
        <authorList>
            <person name="Goeker M."/>
        </authorList>
    </citation>
    <scope>NUCLEOTIDE SEQUENCE [LARGE SCALE GENOMIC DNA]</scope>
    <source>
        <strain evidence="2 3">DSM 28559</strain>
    </source>
</reference>
<gene>
    <name evidence="2" type="ORF">EV212_11244</name>
</gene>
<keyword evidence="3" id="KW-1185">Reference proteome</keyword>
<dbReference type="RefSeq" id="WP_132093110.1">
    <property type="nucleotide sequence ID" value="NZ_JANKAQ010000013.1"/>
</dbReference>
<organism evidence="2 3">
    <name type="scientific">Frisingicoccus caecimuris</name>
    <dbReference type="NCBI Taxonomy" id="1796636"/>
    <lineage>
        <taxon>Bacteria</taxon>
        <taxon>Bacillati</taxon>
        <taxon>Bacillota</taxon>
        <taxon>Clostridia</taxon>
        <taxon>Lachnospirales</taxon>
        <taxon>Lachnospiraceae</taxon>
        <taxon>Frisingicoccus</taxon>
    </lineage>
</organism>
<dbReference type="Proteomes" id="UP000295711">
    <property type="component" value="Unassembled WGS sequence"/>
</dbReference>
<dbReference type="PANTHER" id="PTHR48094">
    <property type="entry name" value="PROTEIN/NUCLEIC ACID DEGLYCASE DJ-1-RELATED"/>
    <property type="match status" value="1"/>
</dbReference>
<dbReference type="CDD" id="cd03140">
    <property type="entry name" value="GATase1_PfpI_3"/>
    <property type="match status" value="1"/>
</dbReference>
<keyword evidence="2" id="KW-0378">Hydrolase</keyword>
<comment type="caution">
    <text evidence="2">The sequence shown here is derived from an EMBL/GenBank/DDBJ whole genome shotgun (WGS) entry which is preliminary data.</text>
</comment>